<dbReference type="SMART" id="SM00364">
    <property type="entry name" value="LRR_BAC"/>
    <property type="match status" value="5"/>
</dbReference>
<name>A0AAV6GL96_9TELE</name>
<proteinExistence type="predicted"/>
<evidence type="ECO:0000256" key="3">
    <source>
        <dbReference type="ARBA" id="ARBA00022737"/>
    </source>
</evidence>
<dbReference type="InterPro" id="IPR000483">
    <property type="entry name" value="Cys-rich_flank_reg_C"/>
</dbReference>
<gene>
    <name evidence="5" type="ORF">AALO_G00123570</name>
</gene>
<dbReference type="InterPro" id="IPR001611">
    <property type="entry name" value="Leu-rich_rpt"/>
</dbReference>
<dbReference type="SMART" id="SM00369">
    <property type="entry name" value="LRR_TYP"/>
    <property type="match status" value="7"/>
</dbReference>
<evidence type="ECO:0000256" key="2">
    <source>
        <dbReference type="ARBA" id="ARBA00022729"/>
    </source>
</evidence>
<keyword evidence="3" id="KW-0677">Repeat</keyword>
<reference evidence="5" key="1">
    <citation type="submission" date="2020-10" db="EMBL/GenBank/DDBJ databases">
        <title>Chromosome-scale genome assembly of the Allis shad, Alosa alosa.</title>
        <authorList>
            <person name="Margot Z."/>
            <person name="Christophe K."/>
            <person name="Cabau C."/>
            <person name="Louis A."/>
            <person name="Berthelot C."/>
            <person name="Parey E."/>
            <person name="Roest Crollius H."/>
            <person name="Montfort J."/>
            <person name="Robinson-Rechavi M."/>
            <person name="Bucao C."/>
            <person name="Bouchez O."/>
            <person name="Gislard M."/>
            <person name="Lluch J."/>
            <person name="Milhes M."/>
            <person name="Lampietro C."/>
            <person name="Lopez Roques C."/>
            <person name="Donnadieu C."/>
            <person name="Braasch I."/>
            <person name="Desvignes T."/>
            <person name="Postlethwait J."/>
            <person name="Bobe J."/>
            <person name="Guiguen Y."/>
        </authorList>
    </citation>
    <scope>NUCLEOTIDE SEQUENCE</scope>
    <source>
        <strain evidence="5">M-15738</strain>
        <tissue evidence="5">Blood</tissue>
    </source>
</reference>
<dbReference type="InterPro" id="IPR032675">
    <property type="entry name" value="LRR_dom_sf"/>
</dbReference>
<organism evidence="5 6">
    <name type="scientific">Alosa alosa</name>
    <name type="common">allis shad</name>
    <dbReference type="NCBI Taxonomy" id="278164"/>
    <lineage>
        <taxon>Eukaryota</taxon>
        <taxon>Metazoa</taxon>
        <taxon>Chordata</taxon>
        <taxon>Craniata</taxon>
        <taxon>Vertebrata</taxon>
        <taxon>Euteleostomi</taxon>
        <taxon>Actinopterygii</taxon>
        <taxon>Neopterygii</taxon>
        <taxon>Teleostei</taxon>
        <taxon>Clupei</taxon>
        <taxon>Clupeiformes</taxon>
        <taxon>Clupeoidei</taxon>
        <taxon>Clupeidae</taxon>
        <taxon>Alosa</taxon>
    </lineage>
</organism>
<dbReference type="SUPFAM" id="SSF52058">
    <property type="entry name" value="L domain-like"/>
    <property type="match status" value="1"/>
</dbReference>
<dbReference type="SMART" id="SM00082">
    <property type="entry name" value="LRRCT"/>
    <property type="match status" value="1"/>
</dbReference>
<evidence type="ECO:0000313" key="6">
    <source>
        <dbReference type="Proteomes" id="UP000823561"/>
    </source>
</evidence>
<dbReference type="AlphaFoldDB" id="A0AAV6GL96"/>
<accession>A0AAV6GL96</accession>
<keyword evidence="1" id="KW-0433">Leucine-rich repeat</keyword>
<evidence type="ECO:0000313" key="5">
    <source>
        <dbReference type="EMBL" id="KAG5275700.1"/>
    </source>
</evidence>
<sequence>MRSTLRGVSQDPCATLHCYGTGPCVETRSPSGASSSPAVTSDGGTLEFLLTRECGGTTGRVLRMKLNKCIQWPARSRHSSLIIFDEMNIRYLLNIALGICCWHGALPCPDLCNCYFDQEVICNSIPISVFPAKGMPRNTTSLTIQYTNITTITGEDLQATPLLKELHLSNNELRNLSTDMLIEVPYLHTIDLTGNQLTHLPSRVFYHAPLDSIALKNNLLSRAEANWLPSNSNLTWIDLSGNRFQKIPAGILQNLGRLITLDLSENKLEDIPAGVLDPLTLLERLSLQNNKLRSIDPLAFNATYALSYLFLQRNRLEKLSPTLFQHVKELRYLDLSENHLRHLPTGALDPNVMFVDLGLNPWHCDAKMDYLWRWERKSIEVHHEETKAVCSLPAMLKGRPLASLSPDELGVKVE</sequence>
<keyword evidence="2" id="KW-0732">Signal</keyword>
<dbReference type="PANTHER" id="PTHR24366">
    <property type="entry name" value="IG(IMMUNOGLOBULIN) AND LRR(LEUCINE RICH REPEAT) DOMAINS"/>
    <property type="match status" value="1"/>
</dbReference>
<feature type="domain" description="LRRCT" evidence="4">
    <location>
        <begin position="360"/>
        <end position="412"/>
    </location>
</feature>
<evidence type="ECO:0000256" key="1">
    <source>
        <dbReference type="ARBA" id="ARBA00022614"/>
    </source>
</evidence>
<dbReference type="Proteomes" id="UP000823561">
    <property type="component" value="Chromosome 9"/>
</dbReference>
<dbReference type="EMBL" id="JADWDJ010000009">
    <property type="protein sequence ID" value="KAG5275700.1"/>
    <property type="molecule type" value="Genomic_DNA"/>
</dbReference>
<dbReference type="InterPro" id="IPR003591">
    <property type="entry name" value="Leu-rich_rpt_typical-subtyp"/>
</dbReference>
<dbReference type="PANTHER" id="PTHR24366:SF168">
    <property type="entry name" value="GH22922P-RELATED"/>
    <property type="match status" value="1"/>
</dbReference>
<dbReference type="Pfam" id="PF13855">
    <property type="entry name" value="LRR_8"/>
    <property type="match status" value="2"/>
</dbReference>
<dbReference type="Gene3D" id="3.80.10.10">
    <property type="entry name" value="Ribonuclease Inhibitor"/>
    <property type="match status" value="2"/>
</dbReference>
<comment type="caution">
    <text evidence="5">The sequence shown here is derived from an EMBL/GenBank/DDBJ whole genome shotgun (WGS) entry which is preliminary data.</text>
</comment>
<dbReference type="PROSITE" id="PS51450">
    <property type="entry name" value="LRR"/>
    <property type="match status" value="4"/>
</dbReference>
<keyword evidence="6" id="KW-1185">Reference proteome</keyword>
<evidence type="ECO:0000259" key="4">
    <source>
        <dbReference type="SMART" id="SM00082"/>
    </source>
</evidence>
<dbReference type="PRINTS" id="PR00019">
    <property type="entry name" value="LEURICHRPT"/>
</dbReference>
<protein>
    <recommendedName>
        <fullName evidence="4">LRRCT domain-containing protein</fullName>
    </recommendedName>
</protein>